<evidence type="ECO:0000256" key="2">
    <source>
        <dbReference type="SAM" id="Phobius"/>
    </source>
</evidence>
<protein>
    <submittedName>
        <fullName evidence="4">Phage shock protein PspC (Stress-responsive transcriptional regulator)</fullName>
    </submittedName>
</protein>
<feature type="region of interest" description="Disordered" evidence="1">
    <location>
        <begin position="157"/>
        <end position="182"/>
    </location>
</feature>
<proteinExistence type="predicted"/>
<keyword evidence="2" id="KW-0472">Membrane</keyword>
<feature type="transmembrane region" description="Helical" evidence="2">
    <location>
        <begin position="106"/>
        <end position="139"/>
    </location>
</feature>
<evidence type="ECO:0000256" key="1">
    <source>
        <dbReference type="SAM" id="MobiDB-lite"/>
    </source>
</evidence>
<dbReference type="RefSeq" id="WP_184293586.1">
    <property type="nucleotide sequence ID" value="NZ_JACHJO010000016.1"/>
</dbReference>
<feature type="compositionally biased region" description="Pro residues" evidence="1">
    <location>
        <begin position="163"/>
        <end position="174"/>
    </location>
</feature>
<gene>
    <name evidence="4" type="ORF">FHS13_004135</name>
</gene>
<keyword evidence="2" id="KW-1133">Transmembrane helix</keyword>
<feature type="region of interest" description="Disordered" evidence="1">
    <location>
        <begin position="1"/>
        <end position="25"/>
    </location>
</feature>
<evidence type="ECO:0000313" key="4">
    <source>
        <dbReference type="EMBL" id="MBB6122146.1"/>
    </source>
</evidence>
<evidence type="ECO:0000259" key="3">
    <source>
        <dbReference type="Pfam" id="PF04024"/>
    </source>
</evidence>
<evidence type="ECO:0000313" key="5">
    <source>
        <dbReference type="Proteomes" id="UP000536604"/>
    </source>
</evidence>
<dbReference type="AlphaFoldDB" id="A0A841IXZ0"/>
<reference evidence="4 5" key="1">
    <citation type="submission" date="2020-08" db="EMBL/GenBank/DDBJ databases">
        <title>Genomic Encyclopedia of Type Strains, Phase III (KMG-III): the genomes of soil and plant-associated and newly described type strains.</title>
        <authorList>
            <person name="Whitman W."/>
        </authorList>
    </citation>
    <scope>NUCLEOTIDE SEQUENCE [LARGE SCALE GENOMIC DNA]</scope>
    <source>
        <strain evidence="4 5">CECT 8712</strain>
    </source>
</reference>
<feature type="transmembrane region" description="Helical" evidence="2">
    <location>
        <begin position="230"/>
        <end position="249"/>
    </location>
</feature>
<comment type="caution">
    <text evidence="4">The sequence shown here is derived from an EMBL/GenBank/DDBJ whole genome shotgun (WGS) entry which is preliminary data.</text>
</comment>
<dbReference type="InterPro" id="IPR007168">
    <property type="entry name" value="Phageshock_PspC_N"/>
</dbReference>
<feature type="transmembrane region" description="Helical" evidence="2">
    <location>
        <begin position="294"/>
        <end position="314"/>
    </location>
</feature>
<accession>A0A841IXZ0</accession>
<feature type="transmembrane region" description="Helical" evidence="2">
    <location>
        <begin position="261"/>
        <end position="288"/>
    </location>
</feature>
<sequence>MSEEPAFARPGPDGSGVAAETVSPDPVLRKGDDDRVLAGVCAGLGRYTGIDPVVWRTGFVLTAFGGAAGVILYVGAWMTMRDAQGGPATVEQMLNRSIPSRAVPKLLGVGLAVATAFSLVGGFGWSTLVLAVPLVVGVLAARNRGVDLRAAFAELRDDLASEEPPPQTPAPGPKPAYYNPAQPWASAQPGPVDLAAVAERVADVEAEEDEPAGQPGPERCRGRGAPLGSLALWVLVVAGVLSSAAVLGWSSVWSTQTVQLLLGPGTGVFFLSGALAVVGVFAVVGTWAGSTRGLFLIGTVLTALLMLVSVTDLTQARLGQEVWRPGTVAEAEAGDHRLHGGTAVLDLTGMEDLGPGEEVDVSLRVDTGRTELLLPGDARVELSSRVGAGAVYVGSPERTVAETGFGLLVEENLGAVEGGAGKSDDPPVVRVSTVSAVGVVEVRHGEA</sequence>
<dbReference type="EMBL" id="JACHJO010000016">
    <property type="protein sequence ID" value="MBB6122146.1"/>
    <property type="molecule type" value="Genomic_DNA"/>
</dbReference>
<feature type="transmembrane region" description="Helical" evidence="2">
    <location>
        <begin position="53"/>
        <end position="74"/>
    </location>
</feature>
<keyword evidence="5" id="KW-1185">Reference proteome</keyword>
<dbReference type="Proteomes" id="UP000536604">
    <property type="component" value="Unassembled WGS sequence"/>
</dbReference>
<feature type="domain" description="Phage shock protein PspC N-terminal" evidence="3">
    <location>
        <begin position="28"/>
        <end position="81"/>
    </location>
</feature>
<dbReference type="Pfam" id="PF04024">
    <property type="entry name" value="PspC"/>
    <property type="match status" value="1"/>
</dbReference>
<keyword evidence="2" id="KW-0812">Transmembrane</keyword>
<organism evidence="4 5">
    <name type="scientific">Nocardiopsis algeriensis</name>
    <dbReference type="NCBI Taxonomy" id="1478215"/>
    <lineage>
        <taxon>Bacteria</taxon>
        <taxon>Bacillati</taxon>
        <taxon>Actinomycetota</taxon>
        <taxon>Actinomycetes</taxon>
        <taxon>Streptosporangiales</taxon>
        <taxon>Nocardiopsidaceae</taxon>
        <taxon>Nocardiopsis</taxon>
    </lineage>
</organism>
<name>A0A841IXZ0_9ACTN</name>